<sequence>MATLPLVLLLLVSEWLVVLVTAITEATKAAKSAQLVPGISNILPGCVYRSWDEKIEYLSWIPGLIMSSTLFSLTMYKTVGTLCRHGVSDPGMAPLSYILFRDGVIYYLMWMVPTVGSMALVFAYPNRLLPAISEVAIPPVFSIAACRLYLNIREVDEARDLAASKSQSIELCPRSGLIFAHEEAVSVLPNNHTDP</sequence>
<feature type="transmembrane region" description="Helical" evidence="1">
    <location>
        <begin position="57"/>
        <end position="76"/>
    </location>
</feature>
<evidence type="ECO:0000313" key="3">
    <source>
        <dbReference type="EMBL" id="TFK46893.1"/>
    </source>
</evidence>
<gene>
    <name evidence="3" type="ORF">OE88DRAFT_834393</name>
</gene>
<evidence type="ECO:0000256" key="1">
    <source>
        <dbReference type="SAM" id="Phobius"/>
    </source>
</evidence>
<protein>
    <submittedName>
        <fullName evidence="3">Uncharacterized protein</fullName>
    </submittedName>
</protein>
<dbReference type="AlphaFoldDB" id="A0A5C3MQ50"/>
<keyword evidence="2" id="KW-0732">Signal</keyword>
<dbReference type="Proteomes" id="UP000305948">
    <property type="component" value="Unassembled WGS sequence"/>
</dbReference>
<name>A0A5C3MQ50_9AGAM</name>
<evidence type="ECO:0000256" key="2">
    <source>
        <dbReference type="SAM" id="SignalP"/>
    </source>
</evidence>
<proteinExistence type="predicted"/>
<reference evidence="3 4" key="1">
    <citation type="journal article" date="2019" name="Nat. Ecol. Evol.">
        <title>Megaphylogeny resolves global patterns of mushroom evolution.</title>
        <authorList>
            <person name="Varga T."/>
            <person name="Krizsan K."/>
            <person name="Foldi C."/>
            <person name="Dima B."/>
            <person name="Sanchez-Garcia M."/>
            <person name="Sanchez-Ramirez S."/>
            <person name="Szollosi G.J."/>
            <person name="Szarkandi J.G."/>
            <person name="Papp V."/>
            <person name="Albert L."/>
            <person name="Andreopoulos W."/>
            <person name="Angelini C."/>
            <person name="Antonin V."/>
            <person name="Barry K.W."/>
            <person name="Bougher N.L."/>
            <person name="Buchanan P."/>
            <person name="Buyck B."/>
            <person name="Bense V."/>
            <person name="Catcheside P."/>
            <person name="Chovatia M."/>
            <person name="Cooper J."/>
            <person name="Damon W."/>
            <person name="Desjardin D."/>
            <person name="Finy P."/>
            <person name="Geml J."/>
            <person name="Haridas S."/>
            <person name="Hughes K."/>
            <person name="Justo A."/>
            <person name="Karasinski D."/>
            <person name="Kautmanova I."/>
            <person name="Kiss B."/>
            <person name="Kocsube S."/>
            <person name="Kotiranta H."/>
            <person name="LaButti K.M."/>
            <person name="Lechner B.E."/>
            <person name="Liimatainen K."/>
            <person name="Lipzen A."/>
            <person name="Lukacs Z."/>
            <person name="Mihaltcheva S."/>
            <person name="Morgado L.N."/>
            <person name="Niskanen T."/>
            <person name="Noordeloos M.E."/>
            <person name="Ohm R.A."/>
            <person name="Ortiz-Santana B."/>
            <person name="Ovrebo C."/>
            <person name="Racz N."/>
            <person name="Riley R."/>
            <person name="Savchenko A."/>
            <person name="Shiryaev A."/>
            <person name="Soop K."/>
            <person name="Spirin V."/>
            <person name="Szebenyi C."/>
            <person name="Tomsovsky M."/>
            <person name="Tulloss R.E."/>
            <person name="Uehling J."/>
            <person name="Grigoriev I.V."/>
            <person name="Vagvolgyi C."/>
            <person name="Papp T."/>
            <person name="Martin F.M."/>
            <person name="Miettinen O."/>
            <person name="Hibbett D.S."/>
            <person name="Nagy L.G."/>
        </authorList>
    </citation>
    <scope>NUCLEOTIDE SEQUENCE [LARGE SCALE GENOMIC DNA]</scope>
    <source>
        <strain evidence="3 4">OMC1185</strain>
    </source>
</reference>
<feature type="chain" id="PRO_5022898414" evidence="2">
    <location>
        <begin position="23"/>
        <end position="195"/>
    </location>
</feature>
<feature type="transmembrane region" description="Helical" evidence="1">
    <location>
        <begin position="104"/>
        <end position="125"/>
    </location>
</feature>
<evidence type="ECO:0000313" key="4">
    <source>
        <dbReference type="Proteomes" id="UP000305948"/>
    </source>
</evidence>
<keyword evidence="1" id="KW-1133">Transmembrane helix</keyword>
<keyword evidence="1" id="KW-0812">Transmembrane</keyword>
<organism evidence="3 4">
    <name type="scientific">Heliocybe sulcata</name>
    <dbReference type="NCBI Taxonomy" id="5364"/>
    <lineage>
        <taxon>Eukaryota</taxon>
        <taxon>Fungi</taxon>
        <taxon>Dikarya</taxon>
        <taxon>Basidiomycota</taxon>
        <taxon>Agaricomycotina</taxon>
        <taxon>Agaricomycetes</taxon>
        <taxon>Gloeophyllales</taxon>
        <taxon>Gloeophyllaceae</taxon>
        <taxon>Heliocybe</taxon>
    </lineage>
</organism>
<accession>A0A5C3MQ50</accession>
<dbReference type="EMBL" id="ML213526">
    <property type="protein sequence ID" value="TFK46893.1"/>
    <property type="molecule type" value="Genomic_DNA"/>
</dbReference>
<feature type="signal peptide" evidence="2">
    <location>
        <begin position="1"/>
        <end position="22"/>
    </location>
</feature>
<keyword evidence="1" id="KW-0472">Membrane</keyword>
<keyword evidence="4" id="KW-1185">Reference proteome</keyword>
<dbReference type="OrthoDB" id="2638860at2759"/>